<dbReference type="AlphaFoldDB" id="A0A2G9UM83"/>
<keyword evidence="1" id="KW-0812">Transmembrane</keyword>
<feature type="non-terminal residue" evidence="2">
    <location>
        <position position="1"/>
    </location>
</feature>
<name>A0A2G9UM83_TELCI</name>
<evidence type="ECO:0000313" key="2">
    <source>
        <dbReference type="EMBL" id="PIO71283.1"/>
    </source>
</evidence>
<dbReference type="EMBL" id="KZ345998">
    <property type="protein sequence ID" value="PIO71283.1"/>
    <property type="molecule type" value="Genomic_DNA"/>
</dbReference>
<reference evidence="2 3" key="1">
    <citation type="submission" date="2015-09" db="EMBL/GenBank/DDBJ databases">
        <title>Draft genome of the parasitic nematode Teladorsagia circumcincta isolate WARC Sus (inbred).</title>
        <authorList>
            <person name="Mitreva M."/>
        </authorList>
    </citation>
    <scope>NUCLEOTIDE SEQUENCE [LARGE SCALE GENOMIC DNA]</scope>
    <source>
        <strain evidence="2 3">S</strain>
    </source>
</reference>
<organism evidence="2 3">
    <name type="scientific">Teladorsagia circumcincta</name>
    <name type="common">Brown stomach worm</name>
    <name type="synonym">Ostertagia circumcincta</name>
    <dbReference type="NCBI Taxonomy" id="45464"/>
    <lineage>
        <taxon>Eukaryota</taxon>
        <taxon>Metazoa</taxon>
        <taxon>Ecdysozoa</taxon>
        <taxon>Nematoda</taxon>
        <taxon>Chromadorea</taxon>
        <taxon>Rhabditida</taxon>
        <taxon>Rhabditina</taxon>
        <taxon>Rhabditomorpha</taxon>
        <taxon>Strongyloidea</taxon>
        <taxon>Trichostrongylidae</taxon>
        <taxon>Teladorsagia</taxon>
    </lineage>
</organism>
<keyword evidence="1" id="KW-0472">Membrane</keyword>
<keyword evidence="3" id="KW-1185">Reference proteome</keyword>
<dbReference type="OrthoDB" id="444119at2759"/>
<keyword evidence="1" id="KW-1133">Transmembrane helix</keyword>
<accession>A0A2G9UM83</accession>
<proteinExistence type="predicted"/>
<gene>
    <name evidence="2" type="ORF">TELCIR_06826</name>
</gene>
<evidence type="ECO:0000313" key="3">
    <source>
        <dbReference type="Proteomes" id="UP000230423"/>
    </source>
</evidence>
<evidence type="ECO:0000256" key="1">
    <source>
        <dbReference type="SAM" id="Phobius"/>
    </source>
</evidence>
<protein>
    <submittedName>
        <fullName evidence="2">Uncharacterized protein</fullName>
    </submittedName>
</protein>
<sequence>FIIFMVFMYTATLFLINIFVMIVLFEFEQVRNDSSRQTNEYEILEHIHSKIMRTFGLYRRQDMPAYYVPDTLKDSHLLNTLVSKTDLLLHRAYRWRVEDDDDDDMIIPRPRAQDLPRDPW</sequence>
<feature type="transmembrane region" description="Helical" evidence="1">
    <location>
        <begin position="6"/>
        <end position="27"/>
    </location>
</feature>
<dbReference type="Proteomes" id="UP000230423">
    <property type="component" value="Unassembled WGS sequence"/>
</dbReference>